<keyword evidence="2" id="KW-1185">Reference proteome</keyword>
<dbReference type="AlphaFoldDB" id="A0A218NMF2"/>
<evidence type="ECO:0000313" key="2">
    <source>
        <dbReference type="Proteomes" id="UP000197679"/>
    </source>
</evidence>
<reference evidence="1 2" key="1">
    <citation type="journal article" date="2017" name="Nat. Commun.">
        <title>'ARMAN' archaea depend on association with euryarchaeal host in culture and in situ.</title>
        <authorList>
            <person name="Golyshina O."/>
            <person name="Toshchakov S."/>
            <person name="Makarova K."/>
            <person name="Gavrilov S."/>
            <person name="Korzhenkov A."/>
            <person name="La Cono V."/>
            <person name="Arcadi E."/>
            <person name="Nechitaylo T."/>
            <person name="Ferrer M."/>
            <person name="Kublanov I."/>
            <person name="Wolf Y."/>
            <person name="Yakimov M."/>
            <person name="Golyshin P."/>
            <person name="Slesarev A."/>
            <person name="Kozyavkin S."/>
        </authorList>
    </citation>
    <scope>NUCLEOTIDE SEQUENCE [LARGE SCALE GENOMIC DNA]</scope>
    <source>
        <strain evidence="1 2">Mia14</strain>
    </source>
</reference>
<evidence type="ECO:0000313" key="1">
    <source>
        <dbReference type="EMBL" id="ASI13649.1"/>
    </source>
</evidence>
<dbReference type="InterPro" id="IPR028978">
    <property type="entry name" value="Chorismate_lyase_/UTRA_dom_sf"/>
</dbReference>
<organism evidence="1 2">
    <name type="scientific">Candidatus Mancarchaeum acidiphilum</name>
    <dbReference type="NCBI Taxonomy" id="1920749"/>
    <lineage>
        <taxon>Archaea</taxon>
        <taxon>Candidatus Micrarchaeota</taxon>
        <taxon>Candidatus Mancarchaeum</taxon>
    </lineage>
</organism>
<name>A0A218NMF2_9ARCH</name>
<dbReference type="Gene3D" id="3.40.1410.10">
    <property type="entry name" value="Chorismate lyase-like"/>
    <property type="match status" value="1"/>
</dbReference>
<protein>
    <submittedName>
        <fullName evidence="1">Uncharacterized protein</fullName>
    </submittedName>
</protein>
<proteinExistence type="predicted"/>
<dbReference type="GeneID" id="33313880"/>
<dbReference type="KEGG" id="marh:Mia14_0322"/>
<dbReference type="OrthoDB" id="376856at2157"/>
<accession>A0A218NMF2</accession>
<dbReference type="SUPFAM" id="SSF64288">
    <property type="entry name" value="Chorismate lyase-like"/>
    <property type="match status" value="1"/>
</dbReference>
<gene>
    <name evidence="1" type="ORF">Mia14_0322</name>
</gene>
<sequence length="158" mass="17318">MVESAASGSEKILGDLSSKLTPTEREILLNEGMTQAKVSEILNLPVKVEVIAQHEISGVIMRQVRIYTEKANGMRATVYFAESVIPIGGNSDQFIAIMREKGMGIGQAINALHIAQKRQIIDVYADESVISRNYSIEGEGLFVLITEVFPRNVLKAVV</sequence>
<dbReference type="RefSeq" id="WP_088819813.1">
    <property type="nucleotide sequence ID" value="NZ_CP019964.1"/>
</dbReference>
<dbReference type="Proteomes" id="UP000197679">
    <property type="component" value="Chromosome"/>
</dbReference>
<dbReference type="EMBL" id="CP019964">
    <property type="protein sequence ID" value="ASI13649.1"/>
    <property type="molecule type" value="Genomic_DNA"/>
</dbReference>